<dbReference type="Proteomes" id="UP000005237">
    <property type="component" value="Unassembled WGS sequence"/>
</dbReference>
<keyword evidence="2" id="KW-1185">Reference proteome</keyword>
<reference evidence="1" key="2">
    <citation type="submission" date="2022-06" db="UniProtKB">
        <authorList>
            <consortium name="EnsemblMetazoa"/>
        </authorList>
    </citation>
    <scope>IDENTIFICATION</scope>
    <source>
        <strain evidence="1">DF5081</strain>
    </source>
</reference>
<organism evidence="1 2">
    <name type="scientific">Caenorhabditis japonica</name>
    <dbReference type="NCBI Taxonomy" id="281687"/>
    <lineage>
        <taxon>Eukaryota</taxon>
        <taxon>Metazoa</taxon>
        <taxon>Ecdysozoa</taxon>
        <taxon>Nematoda</taxon>
        <taxon>Chromadorea</taxon>
        <taxon>Rhabditida</taxon>
        <taxon>Rhabditina</taxon>
        <taxon>Rhabditomorpha</taxon>
        <taxon>Rhabditoidea</taxon>
        <taxon>Rhabditidae</taxon>
        <taxon>Peloderinae</taxon>
        <taxon>Caenorhabditis</taxon>
    </lineage>
</organism>
<dbReference type="EnsemblMetazoa" id="CJA09763.1">
    <property type="protein sequence ID" value="CJA09763.1"/>
    <property type="gene ID" value="WBGene00128968"/>
</dbReference>
<dbReference type="AlphaFoldDB" id="A0A8R1DSR4"/>
<name>A0A8R1DSR4_CAEJA</name>
<accession>A0A8R1DSR4</accession>
<evidence type="ECO:0000313" key="1">
    <source>
        <dbReference type="EnsemblMetazoa" id="CJA09763.1"/>
    </source>
</evidence>
<reference evidence="2" key="1">
    <citation type="submission" date="2010-08" db="EMBL/GenBank/DDBJ databases">
        <authorList>
            <consortium name="Caenorhabditis japonica Sequencing Consortium"/>
            <person name="Wilson R.K."/>
        </authorList>
    </citation>
    <scope>NUCLEOTIDE SEQUENCE [LARGE SCALE GENOMIC DNA]</scope>
    <source>
        <strain evidence="2">DF5081</strain>
    </source>
</reference>
<proteinExistence type="predicted"/>
<sequence>MFPAKAQRAAVAPRDNAVSVLRLIAYNISTIRKRKTRITWHINGTWTCEYCSDKPISSLCHYRSFNYVLLRTRGQRSFKTPAMSEQQQQKSQRLIDFSDICLAIESIFLLAFF</sequence>
<protein>
    <submittedName>
        <fullName evidence="1">Uncharacterized protein</fullName>
    </submittedName>
</protein>
<evidence type="ECO:0000313" key="2">
    <source>
        <dbReference type="Proteomes" id="UP000005237"/>
    </source>
</evidence>